<dbReference type="SUPFAM" id="SSF81901">
    <property type="entry name" value="HCP-like"/>
    <property type="match status" value="1"/>
</dbReference>
<accession>A0A2T3IEA4</accession>
<reference evidence="1 2" key="1">
    <citation type="submission" date="2018-03" db="EMBL/GenBank/DDBJ databases">
        <title>Whole genome sequencing of Histamine producing bacteria.</title>
        <authorList>
            <person name="Butler K."/>
        </authorList>
    </citation>
    <scope>NUCLEOTIDE SEQUENCE [LARGE SCALE GENOMIC DNA]</scope>
    <source>
        <strain evidence="1 2">BS2</strain>
    </source>
</reference>
<protein>
    <submittedName>
        <fullName evidence="1">Sel1 repeat family protein</fullName>
    </submittedName>
</protein>
<dbReference type="Gene3D" id="1.25.40.10">
    <property type="entry name" value="Tetratricopeptide repeat domain"/>
    <property type="match status" value="3"/>
</dbReference>
<dbReference type="RefSeq" id="WP_065177221.1">
    <property type="nucleotide sequence ID" value="NZ_LZFA01000064.1"/>
</dbReference>
<evidence type="ECO:0000313" key="2">
    <source>
        <dbReference type="Proteomes" id="UP000240254"/>
    </source>
</evidence>
<dbReference type="EMBL" id="PYMK01000049">
    <property type="protein sequence ID" value="PSU21265.1"/>
    <property type="molecule type" value="Genomic_DNA"/>
</dbReference>
<dbReference type="Proteomes" id="UP000240254">
    <property type="component" value="Unassembled WGS sequence"/>
</dbReference>
<dbReference type="InterPro" id="IPR011990">
    <property type="entry name" value="TPR-like_helical_dom_sf"/>
</dbReference>
<dbReference type="InterPro" id="IPR006597">
    <property type="entry name" value="Sel1-like"/>
</dbReference>
<dbReference type="OrthoDB" id="6114904at2"/>
<dbReference type="Pfam" id="PF08238">
    <property type="entry name" value="Sel1"/>
    <property type="match status" value="6"/>
</dbReference>
<dbReference type="InterPro" id="IPR050767">
    <property type="entry name" value="Sel1_AlgK"/>
</dbReference>
<name>A0A2T3IEA4_9GAMM</name>
<dbReference type="SMART" id="SM00671">
    <property type="entry name" value="SEL1"/>
    <property type="match status" value="5"/>
</dbReference>
<evidence type="ECO:0000313" key="1">
    <source>
        <dbReference type="EMBL" id="PSU21265.1"/>
    </source>
</evidence>
<comment type="caution">
    <text evidence="1">The sequence shown here is derived from an EMBL/GenBank/DDBJ whole genome shotgun (WGS) entry which is preliminary data.</text>
</comment>
<gene>
    <name evidence="1" type="ORF">CTM88_20820</name>
</gene>
<dbReference type="PANTHER" id="PTHR11102">
    <property type="entry name" value="SEL-1-LIKE PROTEIN"/>
    <property type="match status" value="1"/>
</dbReference>
<sequence length="377" mass="43663">MKHYFVFVLAFLMLSGCESSAKREYEALKKEFYVNYNKAKGGDTEAAYQVGYAYLYNRAIHLNYEKAFKWLSKAAESGHFKSIILLAETYYRKGLFEKSLYWYGKLSIKELNGMKYSGRHFERIGNMYAKGLGTKVNYKKAKSYYDYGFASSSGIPNRNVRLAAIYFNGIGIARDIKKAEYYLKSYEDKYNAVLNSEGAYYFGLIKELQNSISKAEKYYKLSSYQLEKEFSVKSARKLADWYYNGDRLEQSDYDALYYYKRAAYLGDVVAQTQYAKMVYNGEGRDADIDLAHDLFIKAAELGNSEAQFYVALILINKNTTHDISIYKKAKMWEIVAAENSYITVKINKYLSQYLTNEQIKSSNGMAKRCIKSDYKHC</sequence>
<proteinExistence type="predicted"/>
<dbReference type="PANTHER" id="PTHR11102:SF160">
    <property type="entry name" value="ERAD-ASSOCIATED E3 UBIQUITIN-PROTEIN LIGASE COMPONENT HRD3"/>
    <property type="match status" value="1"/>
</dbReference>
<organism evidence="1 2">
    <name type="scientific">Photobacterium aquimaris</name>
    <dbReference type="NCBI Taxonomy" id="512643"/>
    <lineage>
        <taxon>Bacteria</taxon>
        <taxon>Pseudomonadati</taxon>
        <taxon>Pseudomonadota</taxon>
        <taxon>Gammaproteobacteria</taxon>
        <taxon>Vibrionales</taxon>
        <taxon>Vibrionaceae</taxon>
        <taxon>Photobacterium</taxon>
    </lineage>
</organism>
<dbReference type="PROSITE" id="PS51257">
    <property type="entry name" value="PROKAR_LIPOPROTEIN"/>
    <property type="match status" value="1"/>
</dbReference>
<dbReference type="AlphaFoldDB" id="A0A2T3IEA4"/>